<organism evidence="9 10">
    <name type="scientific">Blautia hominis</name>
    <dbReference type="NCBI Taxonomy" id="2025493"/>
    <lineage>
        <taxon>Bacteria</taxon>
        <taxon>Bacillati</taxon>
        <taxon>Bacillota</taxon>
        <taxon>Clostridia</taxon>
        <taxon>Lachnospirales</taxon>
        <taxon>Lachnospiraceae</taxon>
        <taxon>Blautia</taxon>
    </lineage>
</organism>
<evidence type="ECO:0000259" key="8">
    <source>
        <dbReference type="Pfam" id="PF12704"/>
    </source>
</evidence>
<dbReference type="InterPro" id="IPR050250">
    <property type="entry name" value="Macrolide_Exporter_MacB"/>
</dbReference>
<evidence type="ECO:0000256" key="5">
    <source>
        <dbReference type="ARBA" id="ARBA00023136"/>
    </source>
</evidence>
<feature type="domain" description="MacB-like periplasmic core" evidence="8">
    <location>
        <begin position="28"/>
        <end position="274"/>
    </location>
</feature>
<evidence type="ECO:0000259" key="7">
    <source>
        <dbReference type="Pfam" id="PF02687"/>
    </source>
</evidence>
<keyword evidence="10" id="KW-1185">Reference proteome</keyword>
<reference evidence="9 10" key="1">
    <citation type="submission" date="2024-04" db="EMBL/GenBank/DDBJ databases">
        <title>Defined microbial consortia suppress multidrug-resistant proinflammatory Enterobacteriaceae via ecological control.</title>
        <authorList>
            <person name="Furuichi M."/>
            <person name="Kawaguchi T."/>
            <person name="Pust M."/>
            <person name="Yasuma K."/>
            <person name="Plichta D."/>
            <person name="Hasegawa N."/>
            <person name="Ohya T."/>
            <person name="Bhattarai S."/>
            <person name="Sasajima S."/>
            <person name="Aoto Y."/>
            <person name="Tuganbaev T."/>
            <person name="Yaginuma M."/>
            <person name="Ueda M."/>
            <person name="Okahashi N."/>
            <person name="Amafuji K."/>
            <person name="Kiridooshi Y."/>
            <person name="Sugita K."/>
            <person name="Strazar M."/>
            <person name="Skelly A."/>
            <person name="Suda W."/>
            <person name="Hattori M."/>
            <person name="Nakamoto N."/>
            <person name="Caballero S."/>
            <person name="Norman J."/>
            <person name="Olle B."/>
            <person name="Tanoue T."/>
            <person name="Arita M."/>
            <person name="Bucci V."/>
            <person name="Atarashi K."/>
            <person name="Xavier R."/>
            <person name="Honda K."/>
        </authorList>
    </citation>
    <scope>NUCLEOTIDE SEQUENCE [LARGE SCALE GENOMIC DNA]</scope>
    <source>
        <strain evidence="10">k04-0078-D8-1</strain>
    </source>
</reference>
<dbReference type="InterPro" id="IPR025857">
    <property type="entry name" value="MacB_PCD"/>
</dbReference>
<dbReference type="Pfam" id="PF02687">
    <property type="entry name" value="FtsX"/>
    <property type="match status" value="1"/>
</dbReference>
<evidence type="ECO:0000256" key="4">
    <source>
        <dbReference type="ARBA" id="ARBA00022989"/>
    </source>
</evidence>
<dbReference type="InterPro" id="IPR003838">
    <property type="entry name" value="ABC3_permease_C"/>
</dbReference>
<proteinExistence type="predicted"/>
<evidence type="ECO:0000256" key="6">
    <source>
        <dbReference type="SAM" id="Phobius"/>
    </source>
</evidence>
<dbReference type="EMBL" id="BAABYW010000001">
    <property type="protein sequence ID" value="GAA6406555.1"/>
    <property type="molecule type" value="Genomic_DNA"/>
</dbReference>
<keyword evidence="5 6" id="KW-0472">Membrane</keyword>
<feature type="transmembrane region" description="Helical" evidence="6">
    <location>
        <begin position="305"/>
        <end position="325"/>
    </location>
</feature>
<evidence type="ECO:0000313" key="10">
    <source>
        <dbReference type="Proteomes" id="UP001600943"/>
    </source>
</evidence>
<feature type="domain" description="ABC3 transporter permease C-terminal" evidence="7">
    <location>
        <begin position="308"/>
        <end position="374"/>
    </location>
</feature>
<evidence type="ECO:0000256" key="1">
    <source>
        <dbReference type="ARBA" id="ARBA00004651"/>
    </source>
</evidence>
<evidence type="ECO:0000313" key="9">
    <source>
        <dbReference type="EMBL" id="GAA6406555.1"/>
    </source>
</evidence>
<feature type="transmembrane region" description="Helical" evidence="6">
    <location>
        <begin position="349"/>
        <end position="371"/>
    </location>
</feature>
<evidence type="ECO:0000256" key="2">
    <source>
        <dbReference type="ARBA" id="ARBA00022475"/>
    </source>
</evidence>
<gene>
    <name evidence="9" type="primary">vex3_1</name>
    <name evidence="9" type="ORF">K040078D81_06720</name>
</gene>
<accession>A0ABQ0B518</accession>
<dbReference type="Pfam" id="PF12704">
    <property type="entry name" value="MacB_PCD"/>
    <property type="match status" value="1"/>
</dbReference>
<evidence type="ECO:0000256" key="3">
    <source>
        <dbReference type="ARBA" id="ARBA00022692"/>
    </source>
</evidence>
<protein>
    <submittedName>
        <fullName evidence="9">ABC transporter permease subunit Vex3</fullName>
    </submittedName>
</protein>
<comment type="caution">
    <text evidence="9">The sequence shown here is derived from an EMBL/GenBank/DDBJ whole genome shotgun (WGS) entry which is preliminary data.</text>
</comment>
<sequence length="458" mass="50149">MNFIQCASRYVMRKKTRCTLLILLLTTVFTLILTVVSIAAHANTTIEQMENNFNREFVINAYNAPGALTLDRIAEISDRDDIAAYRSISNAVPVEFSSDNGTPLSVKTDGDSCFVSPGFEHAGTLVSNVTSDSDALFSEGTLTILSGRHITESDKGKILIHKELADKNDLHLGDTIQMHFSQVITRDMESMGYDTSHMDTHMIQGEIIGIFGSRDNEQNTGLHLSHQLYENYCYIDLETYSSVFNPKSQRFFCQAAFSVASSSDLAVVTNEIKNLEWPAGQPAGIASDLDSFAGMIGSLASLSNLLKIILMVIIVVCITLLYFLLSHGVKQRKREIGIMMSFGLSKSHILMQHIAEVLIAAVIAMVIALPISGGIVHGTGEHIVSAAVDQNDGSELLATEETHERPRKTQIENKGASISPDAAEIMLLFGFLLIPVSVMTAEFSVLRKEPKENLKSIS</sequence>
<keyword evidence="2" id="KW-1003">Cell membrane</keyword>
<name>A0ABQ0B518_9FIRM</name>
<dbReference type="RefSeq" id="WP_390403487.1">
    <property type="nucleotide sequence ID" value="NZ_BAABYW010000001.1"/>
</dbReference>
<keyword evidence="3 6" id="KW-0812">Transmembrane</keyword>
<dbReference type="PANTHER" id="PTHR30572:SF9">
    <property type="entry name" value="ABC TRANSPORTER PERMEASE PROTEIN"/>
    <property type="match status" value="1"/>
</dbReference>
<dbReference type="Proteomes" id="UP001600943">
    <property type="component" value="Unassembled WGS sequence"/>
</dbReference>
<comment type="subcellular location">
    <subcellularLocation>
        <location evidence="1">Cell membrane</location>
        <topology evidence="1">Multi-pass membrane protein</topology>
    </subcellularLocation>
</comment>
<feature type="transmembrane region" description="Helical" evidence="6">
    <location>
        <begin position="425"/>
        <end position="446"/>
    </location>
</feature>
<dbReference type="PANTHER" id="PTHR30572">
    <property type="entry name" value="MEMBRANE COMPONENT OF TRANSPORTER-RELATED"/>
    <property type="match status" value="1"/>
</dbReference>
<keyword evidence="4 6" id="KW-1133">Transmembrane helix</keyword>